<keyword evidence="2" id="KW-0805">Transcription regulation</keyword>
<dbReference type="Gene3D" id="3.40.190.290">
    <property type="match status" value="1"/>
</dbReference>
<dbReference type="InterPro" id="IPR036388">
    <property type="entry name" value="WH-like_DNA-bd_sf"/>
</dbReference>
<dbReference type="PRINTS" id="PR00039">
    <property type="entry name" value="HTHLYSR"/>
</dbReference>
<dbReference type="PANTHER" id="PTHR30126:SF40">
    <property type="entry name" value="HTH-TYPE TRANSCRIPTIONAL REGULATOR GLTR"/>
    <property type="match status" value="1"/>
</dbReference>
<reference evidence="5 6" key="1">
    <citation type="submission" date="2018-02" db="EMBL/GenBank/DDBJ databases">
        <title>Insights into the biology of acidophilic members of the Acidiferrobacteraceae family derived from comparative genomic analyses.</title>
        <authorList>
            <person name="Issotta F."/>
            <person name="Thyssen C."/>
            <person name="Mena C."/>
            <person name="Moya A."/>
            <person name="Bellenberg S."/>
            <person name="Sproer C."/>
            <person name="Covarrubias P.C."/>
            <person name="Sand W."/>
            <person name="Quatrini R."/>
            <person name="Vera M."/>
        </authorList>
    </citation>
    <scope>NUCLEOTIDE SEQUENCE [LARGE SCALE GENOMIC DNA]</scope>
    <source>
        <strain evidence="6">m-1</strain>
    </source>
</reference>
<dbReference type="EMBL" id="PSYR01000002">
    <property type="protein sequence ID" value="RCN57147.1"/>
    <property type="molecule type" value="Genomic_DNA"/>
</dbReference>
<dbReference type="Pfam" id="PF00126">
    <property type="entry name" value="HTH_1"/>
    <property type="match status" value="1"/>
</dbReference>
<evidence type="ECO:0000256" key="4">
    <source>
        <dbReference type="ARBA" id="ARBA00023163"/>
    </source>
</evidence>
<dbReference type="InterPro" id="IPR000847">
    <property type="entry name" value="LysR_HTH_N"/>
</dbReference>
<comment type="similarity">
    <text evidence="1">Belongs to the LysR transcriptional regulatory family.</text>
</comment>
<dbReference type="InterPro" id="IPR036390">
    <property type="entry name" value="WH_DNA-bd_sf"/>
</dbReference>
<dbReference type="RefSeq" id="WP_065971429.1">
    <property type="nucleotide sequence ID" value="NZ_PSYR01000002.1"/>
</dbReference>
<comment type="caution">
    <text evidence="5">The sequence shown here is derived from an EMBL/GenBank/DDBJ whole genome shotgun (WGS) entry which is preliminary data.</text>
</comment>
<accession>A0A1C2FZM3</accession>
<dbReference type="Pfam" id="PF03466">
    <property type="entry name" value="LysR_substrate"/>
    <property type="match status" value="1"/>
</dbReference>
<dbReference type="GO" id="GO:0000976">
    <property type="term" value="F:transcription cis-regulatory region binding"/>
    <property type="evidence" value="ECO:0007669"/>
    <property type="project" value="TreeGrafter"/>
</dbReference>
<sequence length="306" mass="33143">MARPDPQLLLTWTVVARMGSINGAADTLGLTQPAVSNQLRRLQEWLGEPLYRRHGRGVTPTALGKRLLRIASQIEGALSDAEALRTDVQGLMQGSLLLVASQTNAEFLLLRAMAVFQKCYPMITVRLQSGNSEEARRRIDVADLAFVEDAVLPESVPGLKGKTLIETDIRILLNADHPLAQRPEDEPVALSELAGVSVVWREPGSGTRDRVEAAFRQAGMEPEIRYEFSAGAAVREAVRCGLGVGFVSALSAMPPDLCTRPVVPRIVQSLSVIYQGPLSRPGEAFLVVLEDMMRAGVYAAPRSVGP</sequence>
<dbReference type="PROSITE" id="PS50931">
    <property type="entry name" value="HTH_LYSR"/>
    <property type="match status" value="1"/>
</dbReference>
<dbReference type="OrthoDB" id="5289754at2"/>
<dbReference type="InterPro" id="IPR005119">
    <property type="entry name" value="LysR_subst-bd"/>
</dbReference>
<keyword evidence="6" id="KW-1185">Reference proteome</keyword>
<evidence type="ECO:0000256" key="1">
    <source>
        <dbReference type="ARBA" id="ARBA00009437"/>
    </source>
</evidence>
<dbReference type="STRING" id="163359.A9R16_14985"/>
<dbReference type="Proteomes" id="UP000253250">
    <property type="component" value="Unassembled WGS sequence"/>
</dbReference>
<name>A0A1C2FZM3_9GAMM</name>
<keyword evidence="3" id="KW-0238">DNA-binding</keyword>
<dbReference type="Gene3D" id="1.10.10.10">
    <property type="entry name" value="Winged helix-like DNA-binding domain superfamily/Winged helix DNA-binding domain"/>
    <property type="match status" value="1"/>
</dbReference>
<dbReference type="AlphaFoldDB" id="A0A1C2FZM3"/>
<dbReference type="SUPFAM" id="SSF46785">
    <property type="entry name" value="Winged helix' DNA-binding domain"/>
    <property type="match status" value="1"/>
</dbReference>
<evidence type="ECO:0000313" key="6">
    <source>
        <dbReference type="Proteomes" id="UP000253250"/>
    </source>
</evidence>
<evidence type="ECO:0000256" key="3">
    <source>
        <dbReference type="ARBA" id="ARBA00023125"/>
    </source>
</evidence>
<proteinExistence type="inferred from homology"/>
<dbReference type="SUPFAM" id="SSF53850">
    <property type="entry name" value="Periplasmic binding protein-like II"/>
    <property type="match status" value="1"/>
</dbReference>
<keyword evidence="4" id="KW-0804">Transcription</keyword>
<dbReference type="GO" id="GO:0003700">
    <property type="term" value="F:DNA-binding transcription factor activity"/>
    <property type="evidence" value="ECO:0007669"/>
    <property type="project" value="InterPro"/>
</dbReference>
<evidence type="ECO:0000256" key="2">
    <source>
        <dbReference type="ARBA" id="ARBA00023015"/>
    </source>
</evidence>
<evidence type="ECO:0000313" key="5">
    <source>
        <dbReference type="EMBL" id="RCN57147.1"/>
    </source>
</evidence>
<organism evidence="5 6">
    <name type="scientific">Acidiferrobacter thiooxydans</name>
    <dbReference type="NCBI Taxonomy" id="163359"/>
    <lineage>
        <taxon>Bacteria</taxon>
        <taxon>Pseudomonadati</taxon>
        <taxon>Pseudomonadota</taxon>
        <taxon>Gammaproteobacteria</taxon>
        <taxon>Acidiferrobacterales</taxon>
        <taxon>Acidiferrobacteraceae</taxon>
        <taxon>Acidiferrobacter</taxon>
    </lineage>
</organism>
<protein>
    <submittedName>
        <fullName evidence="5">LysR family transcriptional regulator</fullName>
    </submittedName>
</protein>
<dbReference type="PANTHER" id="PTHR30126">
    <property type="entry name" value="HTH-TYPE TRANSCRIPTIONAL REGULATOR"/>
    <property type="match status" value="1"/>
</dbReference>
<gene>
    <name evidence="5" type="ORF">C4900_08800</name>
</gene>